<gene>
    <name evidence="2" type="ORF">IE077_003727</name>
</gene>
<reference evidence="2 3" key="1">
    <citation type="journal article" date="2020" name="bioRxiv">
        <title>Metabolic contributions of an alphaproteobacterial endosymbiont in the apicomplexan Cardiosporidium cionae.</title>
        <authorList>
            <person name="Hunter E.S."/>
            <person name="Paight C.J."/>
            <person name="Lane C.E."/>
        </authorList>
    </citation>
    <scope>NUCLEOTIDE SEQUENCE [LARGE SCALE GENOMIC DNA]</scope>
    <source>
        <strain evidence="2">ESH_2018</strain>
    </source>
</reference>
<evidence type="ECO:0000256" key="1">
    <source>
        <dbReference type="SAM" id="MobiDB-lite"/>
    </source>
</evidence>
<comment type="caution">
    <text evidence="2">The sequence shown here is derived from an EMBL/GenBank/DDBJ whole genome shotgun (WGS) entry which is preliminary data.</text>
</comment>
<evidence type="ECO:0000313" key="2">
    <source>
        <dbReference type="EMBL" id="KAF8819992.1"/>
    </source>
</evidence>
<dbReference type="PANTHER" id="PTHR13124">
    <property type="entry name" value="39S RIBOSOMAL PROTEIN L46, MITOCHONDRIAL PRECURSOR-RELATED"/>
    <property type="match status" value="1"/>
</dbReference>
<accession>A0ABQ7J7N0</accession>
<keyword evidence="3" id="KW-1185">Reference proteome</keyword>
<dbReference type="PANTHER" id="PTHR13124:SF12">
    <property type="entry name" value="LARGE RIBOSOMAL SUBUNIT PROTEIN ML46"/>
    <property type="match status" value="1"/>
</dbReference>
<proteinExistence type="predicted"/>
<dbReference type="EMBL" id="JADAQX010000523">
    <property type="protein sequence ID" value="KAF8819992.1"/>
    <property type="molecule type" value="Genomic_DNA"/>
</dbReference>
<evidence type="ECO:0000313" key="3">
    <source>
        <dbReference type="Proteomes" id="UP000823046"/>
    </source>
</evidence>
<feature type="region of interest" description="Disordered" evidence="1">
    <location>
        <begin position="193"/>
        <end position="212"/>
    </location>
</feature>
<name>A0ABQ7J7N0_9APIC</name>
<evidence type="ECO:0008006" key="4">
    <source>
        <dbReference type="Google" id="ProtNLM"/>
    </source>
</evidence>
<sequence>MPPWCRQGRSRFTDWLAVHGRAFLLKSEQLNRFLSPQAFIGELGTESATHSQGFLATRHLSYSGDRSTTSFPFSRNKELSECLSAHDGYVIQASLCVSRLPLQYIEPPYEKQWREFSEKWLEETGNLLELPEELLSMGPAQFLESKNSKESKQEGALASEAKADASQLDLLLDLESQQLSLFKAKAAKKLPESKEVANSKRRKLSKEKSADYLSERTDEGTYSLGREPTQTIYLVVKYQKTWKFPQLSRFYGESMRSTLQRLCQEQLGEQFAPYLLGCCPFNVEKRKFKTGNSVITGRKIFYYRAHMIPGQNNVSLLSGGPIRDFAWLTRQELTKFVSPHTFAVVRPALYQTHLGLDIPLDK</sequence>
<dbReference type="InterPro" id="IPR040008">
    <property type="entry name" value="Ribosomal_mL46"/>
</dbReference>
<dbReference type="Proteomes" id="UP000823046">
    <property type="component" value="Unassembled WGS sequence"/>
</dbReference>
<organism evidence="2 3">
    <name type="scientific">Cardiosporidium cionae</name>
    <dbReference type="NCBI Taxonomy" id="476202"/>
    <lineage>
        <taxon>Eukaryota</taxon>
        <taxon>Sar</taxon>
        <taxon>Alveolata</taxon>
        <taxon>Apicomplexa</taxon>
        <taxon>Aconoidasida</taxon>
        <taxon>Nephromycida</taxon>
        <taxon>Cardiosporidium</taxon>
    </lineage>
</organism>
<protein>
    <recommendedName>
        <fullName evidence="4">Ribosomal protein L46 N-terminal domain-containing protein</fullName>
    </recommendedName>
</protein>
<dbReference type="Gene3D" id="3.90.79.10">
    <property type="entry name" value="Nucleoside Triphosphate Pyrophosphohydrolase"/>
    <property type="match status" value="1"/>
</dbReference>